<dbReference type="AlphaFoldDB" id="A0AAV4PFV1"/>
<feature type="region of interest" description="Disordered" evidence="1">
    <location>
        <begin position="37"/>
        <end position="88"/>
    </location>
</feature>
<organism evidence="2 3">
    <name type="scientific">Caerostris darwini</name>
    <dbReference type="NCBI Taxonomy" id="1538125"/>
    <lineage>
        <taxon>Eukaryota</taxon>
        <taxon>Metazoa</taxon>
        <taxon>Ecdysozoa</taxon>
        <taxon>Arthropoda</taxon>
        <taxon>Chelicerata</taxon>
        <taxon>Arachnida</taxon>
        <taxon>Araneae</taxon>
        <taxon>Araneomorphae</taxon>
        <taxon>Entelegynae</taxon>
        <taxon>Araneoidea</taxon>
        <taxon>Araneidae</taxon>
        <taxon>Caerostris</taxon>
    </lineage>
</organism>
<evidence type="ECO:0000313" key="3">
    <source>
        <dbReference type="Proteomes" id="UP001054837"/>
    </source>
</evidence>
<sequence>MHQTAGDLPLDECSPPEICRRKCFKESVHCLMQAPYRHLSSPGNEKAEEQIKQKKTDVMDRPQRSRRKRNIPSSISVRQQAGPPPPTKDCLAVVSFPVAKDGDDWRADL</sequence>
<reference evidence="2 3" key="1">
    <citation type="submission" date="2021-06" db="EMBL/GenBank/DDBJ databases">
        <title>Caerostris darwini draft genome.</title>
        <authorList>
            <person name="Kono N."/>
            <person name="Arakawa K."/>
        </authorList>
    </citation>
    <scope>NUCLEOTIDE SEQUENCE [LARGE SCALE GENOMIC DNA]</scope>
</reference>
<gene>
    <name evidence="2" type="ORF">CDAR_313411</name>
</gene>
<feature type="compositionally biased region" description="Basic and acidic residues" evidence="1">
    <location>
        <begin position="45"/>
        <end position="63"/>
    </location>
</feature>
<comment type="caution">
    <text evidence="2">The sequence shown here is derived from an EMBL/GenBank/DDBJ whole genome shotgun (WGS) entry which is preliminary data.</text>
</comment>
<dbReference type="EMBL" id="BPLQ01002842">
    <property type="protein sequence ID" value="GIX95971.1"/>
    <property type="molecule type" value="Genomic_DNA"/>
</dbReference>
<evidence type="ECO:0000256" key="1">
    <source>
        <dbReference type="SAM" id="MobiDB-lite"/>
    </source>
</evidence>
<evidence type="ECO:0000313" key="2">
    <source>
        <dbReference type="EMBL" id="GIX95971.1"/>
    </source>
</evidence>
<name>A0AAV4PFV1_9ARAC</name>
<protein>
    <submittedName>
        <fullName evidence="2">Uncharacterized protein</fullName>
    </submittedName>
</protein>
<dbReference type="Proteomes" id="UP001054837">
    <property type="component" value="Unassembled WGS sequence"/>
</dbReference>
<accession>A0AAV4PFV1</accession>
<proteinExistence type="predicted"/>
<keyword evidence="3" id="KW-1185">Reference proteome</keyword>